<reference evidence="9" key="1">
    <citation type="submission" date="2020-03" db="EMBL/GenBank/DDBJ databases">
        <title>Studies in the Genomics of Life Span.</title>
        <authorList>
            <person name="Glass D."/>
        </authorList>
    </citation>
    <scope>NUCLEOTIDE SEQUENCE</scope>
    <source>
        <strain evidence="9">LTLLF</strain>
        <tissue evidence="9">Muscle</tissue>
    </source>
</reference>
<feature type="compositionally biased region" description="Low complexity" evidence="7">
    <location>
        <begin position="52"/>
        <end position="63"/>
    </location>
</feature>
<name>A0A8J6GVB7_MICOH</name>
<evidence type="ECO:0000256" key="1">
    <source>
        <dbReference type="ARBA" id="ARBA00004141"/>
    </source>
</evidence>
<feature type="domain" description="Pecanex C-terminal" evidence="8">
    <location>
        <begin position="1161"/>
        <end position="1314"/>
    </location>
</feature>
<organism evidence="9 10">
    <name type="scientific">Microtus ochrogaster</name>
    <name type="common">Prairie vole</name>
    <dbReference type="NCBI Taxonomy" id="79684"/>
    <lineage>
        <taxon>Eukaryota</taxon>
        <taxon>Metazoa</taxon>
        <taxon>Chordata</taxon>
        <taxon>Craniata</taxon>
        <taxon>Vertebrata</taxon>
        <taxon>Euteleostomi</taxon>
        <taxon>Mammalia</taxon>
        <taxon>Eutheria</taxon>
        <taxon>Euarchontoglires</taxon>
        <taxon>Glires</taxon>
        <taxon>Rodentia</taxon>
        <taxon>Myomorpha</taxon>
        <taxon>Muroidea</taxon>
        <taxon>Cricetidae</taxon>
        <taxon>Arvicolinae</taxon>
        <taxon>Microtus</taxon>
    </lineage>
</organism>
<dbReference type="PANTHER" id="PTHR12372">
    <property type="entry name" value="PECANEX"/>
    <property type="match status" value="1"/>
</dbReference>
<evidence type="ECO:0000256" key="2">
    <source>
        <dbReference type="ARBA" id="ARBA00010170"/>
    </source>
</evidence>
<comment type="subcellular location">
    <subcellularLocation>
        <location evidence="1 6">Membrane</location>
        <topology evidence="1 6">Multi-pass membrane protein</topology>
    </subcellularLocation>
</comment>
<feature type="transmembrane region" description="Helical" evidence="6">
    <location>
        <begin position="454"/>
        <end position="480"/>
    </location>
</feature>
<feature type="transmembrane region" description="Helical" evidence="6">
    <location>
        <begin position="190"/>
        <end position="213"/>
    </location>
</feature>
<evidence type="ECO:0000256" key="3">
    <source>
        <dbReference type="ARBA" id="ARBA00022692"/>
    </source>
</evidence>
<evidence type="ECO:0000256" key="6">
    <source>
        <dbReference type="RuleBase" id="RU367089"/>
    </source>
</evidence>
<evidence type="ECO:0000259" key="8">
    <source>
        <dbReference type="Pfam" id="PF05041"/>
    </source>
</evidence>
<feature type="transmembrane region" description="Helical" evidence="6">
    <location>
        <begin position="541"/>
        <end position="560"/>
    </location>
</feature>
<comment type="caution">
    <text evidence="9">The sequence shown here is derived from an EMBL/GenBank/DDBJ whole genome shotgun (WGS) entry which is preliminary data.</text>
</comment>
<evidence type="ECO:0000256" key="7">
    <source>
        <dbReference type="SAM" id="MobiDB-lite"/>
    </source>
</evidence>
<proteinExistence type="inferred from homology"/>
<dbReference type="GO" id="GO:0016020">
    <property type="term" value="C:membrane"/>
    <property type="evidence" value="ECO:0007669"/>
    <property type="project" value="UniProtKB-SubCell"/>
</dbReference>
<keyword evidence="4 6" id="KW-1133">Transmembrane helix</keyword>
<feature type="transmembrane region" description="Helical" evidence="6">
    <location>
        <begin position="395"/>
        <end position="412"/>
    </location>
</feature>
<feature type="region of interest" description="Disordered" evidence="7">
    <location>
        <begin position="929"/>
        <end position="967"/>
    </location>
</feature>
<feature type="transmembrane region" description="Helical" evidence="6">
    <location>
        <begin position="287"/>
        <end position="310"/>
    </location>
</feature>
<feature type="region of interest" description="Disordered" evidence="7">
    <location>
        <begin position="50"/>
        <end position="99"/>
    </location>
</feature>
<evidence type="ECO:0000256" key="4">
    <source>
        <dbReference type="ARBA" id="ARBA00022989"/>
    </source>
</evidence>
<dbReference type="PANTHER" id="PTHR12372:SF6">
    <property type="entry name" value="PECANEX-LIKE PROTEIN 4"/>
    <property type="match status" value="1"/>
</dbReference>
<gene>
    <name evidence="9" type="ORF">LTLLF_121790</name>
</gene>
<feature type="transmembrane region" description="Helical" evidence="6">
    <location>
        <begin position="225"/>
        <end position="245"/>
    </location>
</feature>
<feature type="compositionally biased region" description="Basic and acidic residues" evidence="7">
    <location>
        <begin position="929"/>
        <end position="938"/>
    </location>
</feature>
<feature type="transmembrane region" description="Helical" evidence="6">
    <location>
        <begin position="689"/>
        <end position="708"/>
    </location>
</feature>
<protein>
    <recommendedName>
        <fullName evidence="6">Pecanex-like protein</fullName>
    </recommendedName>
</protein>
<evidence type="ECO:0000313" key="9">
    <source>
        <dbReference type="EMBL" id="KAH0517172.1"/>
    </source>
</evidence>
<dbReference type="EMBL" id="JAATJU010016900">
    <property type="protein sequence ID" value="KAH0517172.1"/>
    <property type="molecule type" value="Genomic_DNA"/>
</dbReference>
<comment type="similarity">
    <text evidence="2 6">Belongs to the pecanex family.</text>
</comment>
<feature type="transmembrane region" description="Helical" evidence="6">
    <location>
        <begin position="322"/>
        <end position="344"/>
    </location>
</feature>
<sequence>MVVERLSSLEAPRVGTFRLQDNHVPASGRGPGENSVVVLRRFKDLNGRRVPAKPAALGPLGPAGKKHRPPGFAARRTGTLLPQGHGDGGGARRKAPPPSARAHCLLGGASAVDVSHGNASGLGGPGSAAGAATSIVGRELPTDLPRGDVVPGRPLVAFPLGRLQDFLLKRFPQTVLGGPRLKLGYCAPPYIYVNQIVLFLMPWALGGTGTLLYQLDILRDYSAAALSGGLMVITASVIQLTSLYAKNRSVVVKRVITRDILAEEDEHEFTSCAGAETVKFLIPGKKYVANTVFHSILAGLVCGLGTWYLLPNRITLLYGSPGATAALFVFGWITLCIGEYSLIVNTATEPATFQTQDTYEITPLMRPLYIFFFVSVDLAHRFIINTAALEQMNQILHILFVLLPFLWALGALPPPDALFFWAVEQVLEFGLGGSPMSTHLRLLVMFFVSAGTPIVSYFIPSTVGVVLFMTGLGFLLSLNLSDLSLAFRHRVGNGCEAFPGYCGSGFRRKECLLGVAMLGVALLEAGLLHHYSGFSPISESSAQSIVGYVLMALLSILWILREIQSIYVFGIFQNPFYPKDVQAVSLFFKKQKKLLKVGVVRWILLTLVSPLAMVAFLALDSSLHGLHSVSVSVGFSRAFRTVWQNTENALLETVIVSAVHVVSDTDCWWNRSLDTGTRLLLIGIMRDRLLQFLTKLQFAMTVLLASWTEKKQHRRTTTTLCVLNAVFAPFVLVIIVLSALLSAPLLPLFTLPVFLVGFPRPVQSWPEAVGSTACVCTDTVFYHQMIPSLTASLQDAMAAGSLGLLLPGSHYLGRFEDRLIWIMVLERGYPYCCVNVKGLELQETSCHTAEAQRVDEVFGSAFQQEGPQINEHLGNVLTPCTVLPVKLYSDARSVLSGIIDSHENLKEFKGDLVKVLVWVLMQYCSKRPSTRENSHQTEKTSGALPVALPALNTPPCPKSLEDSDSLNSDTFHDWSDDNIFDDEPGIKNRKEKLQLKDLAGTNLPIPGSVDSQGADDHSSSTGPKNDLYRTVLLGFPAVDKGQREDVAYIPLVEFSCSQSHLLSLPEEWRSNCTPHSRIREASPLFPEDWYQFVLRQLECFHSEKSSVLEDIAKDKALKALYVHTVMACYIGLFGIDNVAPSPGQIVRVYNGGLPCSGALDWLSEKPDLFQLVRKAFRYTLKLMVDKASLGPIEDFKELTSYLSEYERDWYIGLLSEEQWREAILGEKPCLFSLGYDSSMGVYTARVLVLQELPVHIGKLNAEAVRGQWANLSWELLYATNDDEERYSIQAHPLLLRNLTVQAADPPLGYPIFSSKPLPIHLC</sequence>
<dbReference type="Pfam" id="PF05041">
    <property type="entry name" value="Pecanex_C"/>
    <property type="match status" value="1"/>
</dbReference>
<keyword evidence="3 6" id="KW-0812">Transmembrane</keyword>
<dbReference type="Proteomes" id="UP000710432">
    <property type="component" value="Unassembled WGS sequence"/>
</dbReference>
<keyword evidence="5 6" id="KW-0472">Membrane</keyword>
<feature type="transmembrane region" description="Helical" evidence="6">
    <location>
        <begin position="599"/>
        <end position="619"/>
    </location>
</feature>
<feature type="transmembrane region" description="Helical" evidence="6">
    <location>
        <begin position="511"/>
        <end position="529"/>
    </location>
</feature>
<feature type="region of interest" description="Disordered" evidence="7">
    <location>
        <begin position="1004"/>
        <end position="1023"/>
    </location>
</feature>
<evidence type="ECO:0000313" key="10">
    <source>
        <dbReference type="Proteomes" id="UP000710432"/>
    </source>
</evidence>
<dbReference type="InterPro" id="IPR007735">
    <property type="entry name" value="Pecanex_C"/>
</dbReference>
<accession>A0A8J6GVB7</accession>
<dbReference type="InterPro" id="IPR039797">
    <property type="entry name" value="Pecanex"/>
</dbReference>
<evidence type="ECO:0000256" key="5">
    <source>
        <dbReference type="ARBA" id="ARBA00023136"/>
    </source>
</evidence>
<feature type="transmembrane region" description="Helical" evidence="6">
    <location>
        <begin position="720"/>
        <end position="741"/>
    </location>
</feature>